<keyword evidence="6" id="KW-1185">Reference proteome</keyword>
<keyword evidence="2" id="KW-0238">DNA-binding</keyword>
<keyword evidence="1" id="KW-0805">Transcription regulation</keyword>
<evidence type="ECO:0000313" key="5">
    <source>
        <dbReference type="EMBL" id="NHO33804.1"/>
    </source>
</evidence>
<dbReference type="SMART" id="SM00895">
    <property type="entry name" value="FCD"/>
    <property type="match status" value="1"/>
</dbReference>
<evidence type="ECO:0000256" key="3">
    <source>
        <dbReference type="ARBA" id="ARBA00023163"/>
    </source>
</evidence>
<evidence type="ECO:0000256" key="1">
    <source>
        <dbReference type="ARBA" id="ARBA00023015"/>
    </source>
</evidence>
<dbReference type="PANTHER" id="PTHR43537">
    <property type="entry name" value="TRANSCRIPTIONAL REGULATOR, GNTR FAMILY"/>
    <property type="match status" value="1"/>
</dbReference>
<dbReference type="EMBL" id="WOSW01000039">
    <property type="protein sequence ID" value="NHO33804.1"/>
    <property type="molecule type" value="Genomic_DNA"/>
</dbReference>
<evidence type="ECO:0000259" key="4">
    <source>
        <dbReference type="PROSITE" id="PS50949"/>
    </source>
</evidence>
<keyword evidence="3" id="KW-0804">Transcription</keyword>
<organism evidence="5 6">
    <name type="scientific">Acetobacter fallax</name>
    <dbReference type="NCBI Taxonomy" id="1737473"/>
    <lineage>
        <taxon>Bacteria</taxon>
        <taxon>Pseudomonadati</taxon>
        <taxon>Pseudomonadota</taxon>
        <taxon>Alphaproteobacteria</taxon>
        <taxon>Acetobacterales</taxon>
        <taxon>Acetobacteraceae</taxon>
        <taxon>Acetobacter</taxon>
    </lineage>
</organism>
<protein>
    <submittedName>
        <fullName evidence="5">FCD domain-containing protein</fullName>
    </submittedName>
</protein>
<dbReference type="Proteomes" id="UP000615326">
    <property type="component" value="Unassembled WGS sequence"/>
</dbReference>
<dbReference type="Pfam" id="PF00392">
    <property type="entry name" value="GntR"/>
    <property type="match status" value="1"/>
</dbReference>
<comment type="caution">
    <text evidence="5">The sequence shown here is derived from an EMBL/GenBank/DDBJ whole genome shotgun (WGS) entry which is preliminary data.</text>
</comment>
<evidence type="ECO:0000313" key="6">
    <source>
        <dbReference type="Proteomes" id="UP000615326"/>
    </source>
</evidence>
<dbReference type="InterPro" id="IPR011711">
    <property type="entry name" value="GntR_C"/>
</dbReference>
<feature type="domain" description="HTH gntR-type" evidence="4">
    <location>
        <begin position="15"/>
        <end position="82"/>
    </location>
</feature>
<dbReference type="SUPFAM" id="SSF46785">
    <property type="entry name" value="Winged helix' DNA-binding domain"/>
    <property type="match status" value="1"/>
</dbReference>
<dbReference type="SUPFAM" id="SSF48008">
    <property type="entry name" value="GntR ligand-binding domain-like"/>
    <property type="match status" value="1"/>
</dbReference>
<dbReference type="Gene3D" id="1.10.10.10">
    <property type="entry name" value="Winged helix-like DNA-binding domain superfamily/Winged helix DNA-binding domain"/>
    <property type="match status" value="1"/>
</dbReference>
<gene>
    <name evidence="5" type="ORF">GOB84_14840</name>
</gene>
<reference evidence="5 6" key="1">
    <citation type="journal article" date="2020" name="Int. J. Syst. Evol. Microbiol.">
        <title>Novel acetic acid bacteria from cider fermentations: Acetobacter conturbans sp. nov. and Acetobacter fallax sp. nov.</title>
        <authorList>
            <person name="Sombolestani A.S."/>
            <person name="Cleenwerck I."/>
            <person name="Cnockaert M."/>
            <person name="Borremans W."/>
            <person name="Wieme A.D."/>
            <person name="De Vuyst L."/>
            <person name="Vandamme P."/>
        </authorList>
    </citation>
    <scope>NUCLEOTIDE SEQUENCE [LARGE SCALE GENOMIC DNA]</scope>
    <source>
        <strain evidence="5 6">LMG 1637</strain>
    </source>
</reference>
<dbReference type="Pfam" id="PF07729">
    <property type="entry name" value="FCD"/>
    <property type="match status" value="1"/>
</dbReference>
<accession>A0ABX0KBJ3</accession>
<sequence length="234" mass="25978">MSRLAAMKIPRAQKVGLAQYTEDCLKRELLEGRLRPSDRLVTRELAELLGTSITPVREALLRLAAIGVLEALPAQSFMVPFLSSARYQELSDIRKAVEPLAASRAMHNMTAKRLNELRAIQESFQEAKRRGQVAQALAFNHSFRFALYATAEMPDLLEVIENLWLKIGPTLNFLFPQGDLSSTDSHNYDRLIAVFETGDEAAVREIVSNSIEEGTRIIVTNLEKAAALAEPATA</sequence>
<dbReference type="InterPro" id="IPR036388">
    <property type="entry name" value="WH-like_DNA-bd_sf"/>
</dbReference>
<dbReference type="SMART" id="SM00345">
    <property type="entry name" value="HTH_GNTR"/>
    <property type="match status" value="1"/>
</dbReference>
<dbReference type="Gene3D" id="1.20.120.530">
    <property type="entry name" value="GntR ligand-binding domain-like"/>
    <property type="match status" value="1"/>
</dbReference>
<dbReference type="PANTHER" id="PTHR43537:SF39">
    <property type="entry name" value="HTH-TYPE TRANSCRIPTIONAL REGULATOR MCBR"/>
    <property type="match status" value="1"/>
</dbReference>
<evidence type="ECO:0000256" key="2">
    <source>
        <dbReference type="ARBA" id="ARBA00023125"/>
    </source>
</evidence>
<dbReference type="InterPro" id="IPR000524">
    <property type="entry name" value="Tscrpt_reg_HTH_GntR"/>
</dbReference>
<dbReference type="RefSeq" id="WP_173578271.1">
    <property type="nucleotide sequence ID" value="NZ_WOSW01000039.1"/>
</dbReference>
<name>A0ABX0KBJ3_9PROT</name>
<dbReference type="InterPro" id="IPR036390">
    <property type="entry name" value="WH_DNA-bd_sf"/>
</dbReference>
<dbReference type="InterPro" id="IPR008920">
    <property type="entry name" value="TF_FadR/GntR_C"/>
</dbReference>
<proteinExistence type="predicted"/>
<dbReference type="PROSITE" id="PS50949">
    <property type="entry name" value="HTH_GNTR"/>
    <property type="match status" value="1"/>
</dbReference>